<dbReference type="GO" id="GO:0015562">
    <property type="term" value="F:efflux transmembrane transporter activity"/>
    <property type="evidence" value="ECO:0007669"/>
    <property type="project" value="InterPro"/>
</dbReference>
<dbReference type="GO" id="GO:0015288">
    <property type="term" value="F:porin activity"/>
    <property type="evidence" value="ECO:0007669"/>
    <property type="project" value="TreeGrafter"/>
</dbReference>
<evidence type="ECO:0000313" key="11">
    <source>
        <dbReference type="Proteomes" id="UP001196379"/>
    </source>
</evidence>
<protein>
    <submittedName>
        <fullName evidence="9">TolC family protein</fullName>
    </submittedName>
</protein>
<evidence type="ECO:0000313" key="10">
    <source>
        <dbReference type="Proteomes" id="UP000732858"/>
    </source>
</evidence>
<reference evidence="9 11" key="1">
    <citation type="journal article" date="2021" name="Mol. Ecol.">
        <title>Polar bear-adapted Ursidibacter maritimus are remarkably conserved after generations in captivity.</title>
        <authorList>
            <person name="Espinosa-Gongora C."/>
            <person name="Hansen M.J."/>
            <person name="Bertelsen M.F."/>
            <person name="Bojesen A.M."/>
        </authorList>
    </citation>
    <scope>NUCLEOTIDE SEQUENCE</scope>
    <source>
        <strain evidence="9">Pb43105x</strain>
        <strain evidence="8 11">Pb43106</strain>
    </source>
</reference>
<dbReference type="PANTHER" id="PTHR30026:SF20">
    <property type="entry name" value="OUTER MEMBRANE PROTEIN TOLC"/>
    <property type="match status" value="1"/>
</dbReference>
<dbReference type="PANTHER" id="PTHR30026">
    <property type="entry name" value="OUTER MEMBRANE PROTEIN TOLC"/>
    <property type="match status" value="1"/>
</dbReference>
<keyword evidence="6" id="KW-0175">Coiled coil</keyword>
<sequence>MRYTALSLGLLAMFYTLSANANPQKLQDILRYALNEDPRVLEAKANIAIAQSQTKISQAGHYPIISATNTQVLSQKHRDASNKKESRPALKGQVNLYSWGAIENEVERDRHKEGFFKHKKEETLEQVGKAITELYLTALRAKENIAIYKESLKRHQHILQNVKVIATYDEGRAFEVEEAKARLLQVESIIEQQTRLLNISISQINRYTQYPISEKDLIDPFPNGETEKFITGYKNQTLNNPTYLAQQSELASTQASVKAAKAKQLPAINLQGEVYNKGYEIFLGVSWNIFDSAAYHSVDHSIYSEASAKAKLQEILLELQEKARTSEIDMKQNNRRLAVVKKQISSQKRVLSSVELQFEIAQRSLLDVLNSYKELTEIQVEEVNIKNDYRVAALNYLISQAQVAKWAGIQKINLNL</sequence>
<dbReference type="Proteomes" id="UP000732858">
    <property type="component" value="Unassembled WGS sequence"/>
</dbReference>
<organism evidence="9 10">
    <name type="scientific">Ursidibacter maritimus</name>
    <dbReference type="NCBI Taxonomy" id="1331689"/>
    <lineage>
        <taxon>Bacteria</taxon>
        <taxon>Pseudomonadati</taxon>
        <taxon>Pseudomonadota</taxon>
        <taxon>Gammaproteobacteria</taxon>
        <taxon>Pasteurellales</taxon>
        <taxon>Pasteurellaceae</taxon>
        <taxon>Ursidibacter</taxon>
    </lineage>
</organism>
<gene>
    <name evidence="8" type="ORF">HT657_02150</name>
    <name evidence="9" type="ORF">HT672_04185</name>
</gene>
<accession>A0A949WFL1</accession>
<keyword evidence="4" id="KW-0472">Membrane</keyword>
<dbReference type="GeneID" id="65548457"/>
<dbReference type="OrthoDB" id="8600604at2"/>
<evidence type="ECO:0000256" key="3">
    <source>
        <dbReference type="ARBA" id="ARBA00022692"/>
    </source>
</evidence>
<dbReference type="Proteomes" id="UP001196379">
    <property type="component" value="Unassembled WGS sequence"/>
</dbReference>
<proteinExistence type="predicted"/>
<name>A0A949WFL1_9PAST</name>
<keyword evidence="11" id="KW-1185">Reference proteome</keyword>
<feature type="signal peptide" evidence="7">
    <location>
        <begin position="1"/>
        <end position="21"/>
    </location>
</feature>
<evidence type="ECO:0000313" key="8">
    <source>
        <dbReference type="EMBL" id="MBV6530960.1"/>
    </source>
</evidence>
<comment type="caution">
    <text evidence="9">The sequence shown here is derived from an EMBL/GenBank/DDBJ whole genome shotgun (WGS) entry which is preliminary data.</text>
</comment>
<dbReference type="GO" id="GO:0009279">
    <property type="term" value="C:cell outer membrane"/>
    <property type="evidence" value="ECO:0007669"/>
    <property type="project" value="UniProtKB-SubCell"/>
</dbReference>
<evidence type="ECO:0000256" key="2">
    <source>
        <dbReference type="ARBA" id="ARBA00022452"/>
    </source>
</evidence>
<dbReference type="AlphaFoldDB" id="A0A949WFL1"/>
<dbReference type="GO" id="GO:1990281">
    <property type="term" value="C:efflux pump complex"/>
    <property type="evidence" value="ECO:0007669"/>
    <property type="project" value="TreeGrafter"/>
</dbReference>
<evidence type="ECO:0000313" key="9">
    <source>
        <dbReference type="EMBL" id="MBV6546494.1"/>
    </source>
</evidence>
<evidence type="ECO:0000256" key="7">
    <source>
        <dbReference type="SAM" id="SignalP"/>
    </source>
</evidence>
<keyword evidence="5" id="KW-0998">Cell outer membrane</keyword>
<keyword evidence="2" id="KW-1134">Transmembrane beta strand</keyword>
<dbReference type="SUPFAM" id="SSF56954">
    <property type="entry name" value="Outer membrane efflux proteins (OEP)"/>
    <property type="match status" value="1"/>
</dbReference>
<evidence type="ECO:0000256" key="6">
    <source>
        <dbReference type="SAM" id="Coils"/>
    </source>
</evidence>
<dbReference type="EMBL" id="JABULY010000001">
    <property type="protein sequence ID" value="MBV6530960.1"/>
    <property type="molecule type" value="Genomic_DNA"/>
</dbReference>
<dbReference type="InterPro" id="IPR051906">
    <property type="entry name" value="TolC-like"/>
</dbReference>
<evidence type="ECO:0000256" key="4">
    <source>
        <dbReference type="ARBA" id="ARBA00023136"/>
    </source>
</evidence>
<dbReference type="Gene3D" id="1.20.1600.10">
    <property type="entry name" value="Outer membrane efflux proteins (OEP)"/>
    <property type="match status" value="1"/>
</dbReference>
<comment type="subcellular location">
    <subcellularLocation>
        <location evidence="1">Cell outer membrane</location>
    </subcellularLocation>
</comment>
<keyword evidence="3" id="KW-0812">Transmembrane</keyword>
<evidence type="ECO:0000256" key="5">
    <source>
        <dbReference type="ARBA" id="ARBA00023237"/>
    </source>
</evidence>
<dbReference type="EMBL" id="JABUMC010000006">
    <property type="protein sequence ID" value="MBV6546494.1"/>
    <property type="molecule type" value="Genomic_DNA"/>
</dbReference>
<dbReference type="RefSeq" id="WP_157402641.1">
    <property type="nucleotide sequence ID" value="NZ_JABULY010000001.1"/>
</dbReference>
<feature type="coiled-coil region" evidence="6">
    <location>
        <begin position="309"/>
        <end position="336"/>
    </location>
</feature>
<keyword evidence="7" id="KW-0732">Signal</keyword>
<evidence type="ECO:0000256" key="1">
    <source>
        <dbReference type="ARBA" id="ARBA00004442"/>
    </source>
</evidence>
<feature type="chain" id="PRO_5037830993" evidence="7">
    <location>
        <begin position="22"/>
        <end position="416"/>
    </location>
</feature>